<organism evidence="4 5">
    <name type="scientific">Candidatus Nitronauta litoralis</name>
    <dbReference type="NCBI Taxonomy" id="2705533"/>
    <lineage>
        <taxon>Bacteria</taxon>
        <taxon>Pseudomonadati</taxon>
        <taxon>Nitrospinota/Tectimicrobiota group</taxon>
        <taxon>Nitrospinota</taxon>
        <taxon>Nitrospinia</taxon>
        <taxon>Nitrospinales</taxon>
        <taxon>Nitrospinaceae</taxon>
        <taxon>Candidatus Nitronauta</taxon>
    </lineage>
</organism>
<dbReference type="PANTHER" id="PTHR42783">
    <property type="entry name" value="GLUTAMATE SYNTHASE [NADPH] SMALL CHAIN"/>
    <property type="match status" value="1"/>
</dbReference>
<feature type="compositionally biased region" description="Basic and acidic residues" evidence="1">
    <location>
        <begin position="11"/>
        <end position="23"/>
    </location>
</feature>
<dbReference type="EC" id="1.4.1.13" evidence="4"/>
<dbReference type="Proteomes" id="UP000594688">
    <property type="component" value="Chromosome"/>
</dbReference>
<evidence type="ECO:0000259" key="3">
    <source>
        <dbReference type="Pfam" id="PF14691"/>
    </source>
</evidence>
<dbReference type="InterPro" id="IPR028261">
    <property type="entry name" value="DPD_II"/>
</dbReference>
<protein>
    <submittedName>
        <fullName evidence="4">NADPH-dependent glutamate synthase</fullName>
        <ecNumber evidence="4">1.4.1.13</ecNumber>
    </submittedName>
</protein>
<dbReference type="InterPro" id="IPR036188">
    <property type="entry name" value="FAD/NAD-bd_sf"/>
</dbReference>
<dbReference type="SUPFAM" id="SSF46548">
    <property type="entry name" value="alpha-helical ferredoxin"/>
    <property type="match status" value="1"/>
</dbReference>
<dbReference type="SUPFAM" id="SSF51971">
    <property type="entry name" value="Nucleotide-binding domain"/>
    <property type="match status" value="1"/>
</dbReference>
<dbReference type="Gene3D" id="3.40.50.720">
    <property type="entry name" value="NAD(P)-binding Rossmann-like Domain"/>
    <property type="match status" value="1"/>
</dbReference>
<evidence type="ECO:0000313" key="5">
    <source>
        <dbReference type="Proteomes" id="UP000594688"/>
    </source>
</evidence>
<dbReference type="InterPro" id="IPR023753">
    <property type="entry name" value="FAD/NAD-binding_dom"/>
</dbReference>
<feature type="region of interest" description="Disordered" evidence="1">
    <location>
        <begin position="1"/>
        <end position="23"/>
    </location>
</feature>
<dbReference type="AlphaFoldDB" id="A0A7T0BV91"/>
<accession>A0A7T0BV91</accession>
<dbReference type="PRINTS" id="PR00419">
    <property type="entry name" value="ADXRDTASE"/>
</dbReference>
<keyword evidence="4" id="KW-0560">Oxidoreductase</keyword>
<evidence type="ECO:0000256" key="1">
    <source>
        <dbReference type="SAM" id="MobiDB-lite"/>
    </source>
</evidence>
<dbReference type="GO" id="GO:0004355">
    <property type="term" value="F:glutamate synthase (NADPH) activity"/>
    <property type="evidence" value="ECO:0007669"/>
    <property type="project" value="UniProtKB-EC"/>
</dbReference>
<dbReference type="Gene3D" id="1.10.1060.10">
    <property type="entry name" value="Alpha-helical ferredoxin"/>
    <property type="match status" value="1"/>
</dbReference>
<dbReference type="NCBIfam" id="TIGR01316">
    <property type="entry name" value="gltA"/>
    <property type="match status" value="1"/>
</dbReference>
<feature type="domain" description="FAD/NAD(P)-binding" evidence="2">
    <location>
        <begin position="145"/>
        <end position="454"/>
    </location>
</feature>
<name>A0A7T0BV91_9BACT</name>
<dbReference type="Pfam" id="PF14691">
    <property type="entry name" value="Fer4_20"/>
    <property type="match status" value="1"/>
</dbReference>
<dbReference type="Pfam" id="PF07992">
    <property type="entry name" value="Pyr_redox_2"/>
    <property type="match status" value="1"/>
</dbReference>
<dbReference type="InterPro" id="IPR006004">
    <property type="entry name" value="SudA-like"/>
</dbReference>
<dbReference type="KEGG" id="nli:G3M70_06765"/>
<reference evidence="4 5" key="1">
    <citation type="submission" date="2020-02" db="EMBL/GenBank/DDBJ databases">
        <title>Genomic and physiological characterization of two novel Nitrospinaceae genera.</title>
        <authorList>
            <person name="Mueller A.J."/>
            <person name="Jung M.-Y."/>
            <person name="Strachan C.R."/>
            <person name="Herbold C.W."/>
            <person name="Kirkegaard R.H."/>
            <person name="Daims H."/>
        </authorList>
    </citation>
    <scope>NUCLEOTIDE SEQUENCE [LARGE SCALE GENOMIC DNA]</scope>
    <source>
        <strain evidence="4">EB</strain>
    </source>
</reference>
<gene>
    <name evidence="4" type="primary">gltA</name>
    <name evidence="4" type="ORF">G3M70_06765</name>
</gene>
<evidence type="ECO:0000259" key="2">
    <source>
        <dbReference type="Pfam" id="PF07992"/>
    </source>
</evidence>
<proteinExistence type="predicted"/>
<feature type="domain" description="Dihydroprymidine dehydrogenase" evidence="3">
    <location>
        <begin position="19"/>
        <end position="127"/>
    </location>
</feature>
<dbReference type="Gene3D" id="3.50.50.60">
    <property type="entry name" value="FAD/NAD(P)-binding domain"/>
    <property type="match status" value="1"/>
</dbReference>
<dbReference type="PANTHER" id="PTHR42783:SF3">
    <property type="entry name" value="GLUTAMATE SYNTHASE [NADPH] SMALL CHAIN-RELATED"/>
    <property type="match status" value="1"/>
</dbReference>
<dbReference type="InterPro" id="IPR009051">
    <property type="entry name" value="Helical_ferredxn"/>
</dbReference>
<evidence type="ECO:0000313" key="4">
    <source>
        <dbReference type="EMBL" id="QPJ61601.1"/>
    </source>
</evidence>
<dbReference type="EMBL" id="CP048685">
    <property type="protein sequence ID" value="QPJ61601.1"/>
    <property type="molecule type" value="Genomic_DNA"/>
</dbReference>
<dbReference type="GO" id="GO:0051536">
    <property type="term" value="F:iron-sulfur cluster binding"/>
    <property type="evidence" value="ECO:0007669"/>
    <property type="project" value="InterPro"/>
</dbReference>
<sequence length="469" mass="50574">MSGSKQPRTPPLERDPGQRRHSFDEVNLGYTPAMAQLEASRCIQCKKPKCVLGCPVHVQIPDFIRLVSEGKFVEAAEKIKETNSLPGITGRVCPQEDQCEKHCVIGIKGEPLAIGQLERFVSDYARKITEGKPETLIHPTPTGKRVAIVGSGPAGLTAAGDLAKLGHEVVIFEALHQPGGVLFYGIPNFRLPKEIIEHELKYLEQLGIKIEVNYLIGNIKSLDELMSEDGFDAVFVGTGAGLPYFLGIPGENLNGVYSANEFLTRINLMHAWEFPEFDTPLHHHEVLAVIGGGNTALDAARTALRLPSTKRVIVLYRRSENEMPARSEEINHALAEGVEFQFLSSPLQIQGENGWVGQLLCQKMTLGEPDASGRRSPVPVPGSEFNLPVDAVIIALGNGVNPLIAKSTSDMKTDSQGHIELADETLNATSKPGVFAGGDIVTGAATVISAMGAGKKAAQGIHQFLMSSE</sequence>